<keyword evidence="2" id="KW-0472">Membrane</keyword>
<organism evidence="4 5">
    <name type="scientific">Halovivax cerinus</name>
    <dbReference type="NCBI Taxonomy" id="1487865"/>
    <lineage>
        <taxon>Archaea</taxon>
        <taxon>Methanobacteriati</taxon>
        <taxon>Methanobacteriota</taxon>
        <taxon>Stenosarchaea group</taxon>
        <taxon>Halobacteria</taxon>
        <taxon>Halobacteriales</taxon>
        <taxon>Natrialbaceae</taxon>
        <taxon>Halovivax</taxon>
    </lineage>
</organism>
<feature type="transmembrane region" description="Helical" evidence="2">
    <location>
        <begin position="179"/>
        <end position="203"/>
    </location>
</feature>
<dbReference type="RefSeq" id="WP_256532536.1">
    <property type="nucleotide sequence ID" value="NZ_CP101824.1"/>
</dbReference>
<feature type="transmembrane region" description="Helical" evidence="2">
    <location>
        <begin position="128"/>
        <end position="146"/>
    </location>
</feature>
<keyword evidence="2" id="KW-0812">Transmembrane</keyword>
<dbReference type="Pfam" id="PF07760">
    <property type="entry name" value="DUF1616"/>
    <property type="match status" value="1"/>
</dbReference>
<feature type="compositionally biased region" description="Acidic residues" evidence="1">
    <location>
        <begin position="412"/>
        <end position="426"/>
    </location>
</feature>
<feature type="transmembrane region" description="Helical" evidence="2">
    <location>
        <begin position="51"/>
        <end position="73"/>
    </location>
</feature>
<proteinExistence type="predicted"/>
<evidence type="ECO:0000313" key="5">
    <source>
        <dbReference type="Proteomes" id="UP001595846"/>
    </source>
</evidence>
<feature type="transmembrane region" description="Helical" evidence="2">
    <location>
        <begin position="27"/>
        <end position="45"/>
    </location>
</feature>
<gene>
    <name evidence="4" type="ORF">ACFOUR_18035</name>
</gene>
<evidence type="ECO:0000259" key="3">
    <source>
        <dbReference type="Pfam" id="PF07760"/>
    </source>
</evidence>
<evidence type="ECO:0000313" key="4">
    <source>
        <dbReference type="EMBL" id="MFC3960258.1"/>
    </source>
</evidence>
<evidence type="ECO:0000256" key="2">
    <source>
        <dbReference type="SAM" id="Phobius"/>
    </source>
</evidence>
<protein>
    <submittedName>
        <fullName evidence="4">DUF1616 domain-containing protein</fullName>
    </submittedName>
</protein>
<feature type="transmembrane region" description="Helical" evidence="2">
    <location>
        <begin position="100"/>
        <end position="122"/>
    </location>
</feature>
<keyword evidence="5" id="KW-1185">Reference proteome</keyword>
<dbReference type="EMBL" id="JBHSAQ010000016">
    <property type="protein sequence ID" value="MFC3960258.1"/>
    <property type="molecule type" value="Genomic_DNA"/>
</dbReference>
<feature type="domain" description="DUF1616" evidence="3">
    <location>
        <begin position="32"/>
        <end position="333"/>
    </location>
</feature>
<accession>A0ABD5NTF5</accession>
<dbReference type="GeneID" id="73901628"/>
<reference evidence="4 5" key="1">
    <citation type="journal article" date="2019" name="Int. J. Syst. Evol. Microbiol.">
        <title>The Global Catalogue of Microorganisms (GCM) 10K type strain sequencing project: providing services to taxonomists for standard genome sequencing and annotation.</title>
        <authorList>
            <consortium name="The Broad Institute Genomics Platform"/>
            <consortium name="The Broad Institute Genome Sequencing Center for Infectious Disease"/>
            <person name="Wu L."/>
            <person name="Ma J."/>
        </authorList>
    </citation>
    <scope>NUCLEOTIDE SEQUENCE [LARGE SCALE GENOMIC DNA]</scope>
    <source>
        <strain evidence="4 5">IBRC-M 10256</strain>
    </source>
</reference>
<sequence>MKELFERSQATHTRTADGPRTAGSTDLAALCGFVVVAVVVLVGWNPPAPPLRAVVGVPLLFLAPGYAVVSLCFPARSSGLDPGTAGGALGGRTPSDGERIALSFATSLAILPILGVVLPFVATFRLGPIVAAVAGVTVVGAVGAWIRRRRLSPARRYRPSRTLRWSTLRSALFPTGSPLLAATNVVLAVSVVLAVATGGYALLSPLDGERYTGMQLLAADDDGDLVAAGYPTEIEPGDSVSLTVAVDNQERREVTYDLVVRQERYVDGERRDDEVLHEATLSVEDAETVHRDVAVTPTAESGDLRLVYLLYVDGVPEDPSPENAYRYTHVWIDVGEASPGGDPGEDGPPTGGDDIGSDDESGDSPVADGNESDDGPIGAGNESDDPGGANDESDDSAGGAGTSDEPGAGGNESDDGSDVGVGDDFEVGASVRGANVG</sequence>
<name>A0ABD5NTF5_9EURY</name>
<comment type="caution">
    <text evidence="4">The sequence shown here is derived from an EMBL/GenBank/DDBJ whole genome shotgun (WGS) entry which is preliminary data.</text>
</comment>
<keyword evidence="2" id="KW-1133">Transmembrane helix</keyword>
<feature type="region of interest" description="Disordered" evidence="1">
    <location>
        <begin position="1"/>
        <end position="20"/>
    </location>
</feature>
<evidence type="ECO:0000256" key="1">
    <source>
        <dbReference type="SAM" id="MobiDB-lite"/>
    </source>
</evidence>
<dbReference type="Proteomes" id="UP001595846">
    <property type="component" value="Unassembled WGS sequence"/>
</dbReference>
<dbReference type="InterPro" id="IPR011674">
    <property type="entry name" value="DUF1616"/>
</dbReference>
<feature type="region of interest" description="Disordered" evidence="1">
    <location>
        <begin position="336"/>
        <end position="437"/>
    </location>
</feature>
<dbReference type="AlphaFoldDB" id="A0ABD5NTF5"/>